<feature type="region of interest" description="Disordered" evidence="3">
    <location>
        <begin position="187"/>
        <end position="241"/>
    </location>
</feature>
<feature type="transmembrane region" description="Helical" evidence="4">
    <location>
        <begin position="61"/>
        <end position="84"/>
    </location>
</feature>
<keyword evidence="4" id="KW-0472">Membrane</keyword>
<evidence type="ECO:0000256" key="2">
    <source>
        <dbReference type="RuleBase" id="RU369065"/>
    </source>
</evidence>
<comment type="subcellular location">
    <subcellularLocation>
        <location evidence="2">Nucleus</location>
    </subcellularLocation>
</comment>
<dbReference type="EMBL" id="AMZH03010413">
    <property type="protein sequence ID" value="RRT54804.1"/>
    <property type="molecule type" value="Genomic_DNA"/>
</dbReference>
<evidence type="ECO:0000313" key="7">
    <source>
        <dbReference type="Proteomes" id="UP000287651"/>
    </source>
</evidence>
<feature type="domain" description="Tify" evidence="5">
    <location>
        <begin position="146"/>
        <end position="181"/>
    </location>
</feature>
<dbReference type="PROSITE" id="PS51320">
    <property type="entry name" value="TIFY"/>
    <property type="match status" value="1"/>
</dbReference>
<dbReference type="InterPro" id="IPR010399">
    <property type="entry name" value="Tify_dom"/>
</dbReference>
<evidence type="ECO:0000256" key="4">
    <source>
        <dbReference type="SAM" id="Phobius"/>
    </source>
</evidence>
<feature type="compositionally biased region" description="Low complexity" evidence="3">
    <location>
        <begin position="279"/>
        <end position="291"/>
    </location>
</feature>
<proteinExistence type="inferred from homology"/>
<keyword evidence="4" id="KW-0812">Transmembrane</keyword>
<comment type="similarity">
    <text evidence="1 2">Belongs to the TIFY/JAZ family.</text>
</comment>
<keyword evidence="2" id="KW-1184">Jasmonic acid signaling pathway</keyword>
<evidence type="ECO:0000256" key="1">
    <source>
        <dbReference type="ARBA" id="ARBA00008614"/>
    </source>
</evidence>
<dbReference type="SMART" id="SM00979">
    <property type="entry name" value="TIFY"/>
    <property type="match status" value="1"/>
</dbReference>
<dbReference type="GO" id="GO:0005634">
    <property type="term" value="C:nucleus"/>
    <property type="evidence" value="ECO:0007669"/>
    <property type="project" value="UniProtKB-SubCell"/>
</dbReference>
<dbReference type="AlphaFoldDB" id="A0A426YSV8"/>
<evidence type="ECO:0000259" key="5">
    <source>
        <dbReference type="PROSITE" id="PS51320"/>
    </source>
</evidence>
<sequence>MAEMMGKRGEKTQFSITCELLRQYLKEKGSFGSIGLDIMAPRPLHHQPHGQIFRSFPSYKAFILLLLLLHLHVFLNGLVLFLLLREVPVSHHFESATGRIRFPCPSPPGRICQDSFKHQVRPRRTPKLVFVQIQMLTLNRYHCFRGTEKSSQLTIFYGGKVLVFDDFPADKTKDLLQMAGKESTVAPKLGLPAPSSINAAESSTQTGLPKPSQANSSGKSQHDTKYAHSSKKLPASIPREEEGSVSTDSILCYMCCALSQLDAYNVSVDAFRISTKAPYPAHGGSAAAAPPDEVKLEDGQPWLGLGRHAVKQEHTSGSSR</sequence>
<dbReference type="PANTHER" id="PTHR33077">
    <property type="entry name" value="PROTEIN TIFY 4A-RELATED-RELATED"/>
    <property type="match status" value="1"/>
</dbReference>
<keyword evidence="2" id="KW-0539">Nucleus</keyword>
<dbReference type="Proteomes" id="UP000287651">
    <property type="component" value="Unassembled WGS sequence"/>
</dbReference>
<comment type="domain">
    <text evidence="2">The jas domain is required for interaction with COI1.</text>
</comment>
<evidence type="ECO:0000313" key="6">
    <source>
        <dbReference type="EMBL" id="RRT54804.1"/>
    </source>
</evidence>
<evidence type="ECO:0000256" key="3">
    <source>
        <dbReference type="SAM" id="MobiDB-lite"/>
    </source>
</evidence>
<dbReference type="GO" id="GO:2000022">
    <property type="term" value="P:regulation of jasmonic acid mediated signaling pathway"/>
    <property type="evidence" value="ECO:0007669"/>
    <property type="project" value="UniProtKB-UniRule"/>
</dbReference>
<reference evidence="6 7" key="1">
    <citation type="journal article" date="2014" name="Agronomy (Basel)">
        <title>A Draft Genome Sequence for Ensete ventricosum, the Drought-Tolerant Tree Against Hunger.</title>
        <authorList>
            <person name="Harrison J."/>
            <person name="Moore K.A."/>
            <person name="Paszkiewicz K."/>
            <person name="Jones T."/>
            <person name="Grant M."/>
            <person name="Ambacheew D."/>
            <person name="Muzemil S."/>
            <person name="Studholme D.J."/>
        </authorList>
    </citation>
    <scope>NUCLEOTIDE SEQUENCE [LARGE SCALE GENOMIC DNA]</scope>
</reference>
<dbReference type="GO" id="GO:0009611">
    <property type="term" value="P:response to wounding"/>
    <property type="evidence" value="ECO:0007669"/>
    <property type="project" value="UniProtKB-UniRule"/>
</dbReference>
<gene>
    <name evidence="6" type="ORF">B296_00020636</name>
</gene>
<keyword evidence="4" id="KW-1133">Transmembrane helix</keyword>
<comment type="function">
    <text evidence="2">Repressor of jasmonate responses.</text>
</comment>
<organism evidence="6 7">
    <name type="scientific">Ensete ventricosum</name>
    <name type="common">Abyssinian banana</name>
    <name type="synonym">Musa ensete</name>
    <dbReference type="NCBI Taxonomy" id="4639"/>
    <lineage>
        <taxon>Eukaryota</taxon>
        <taxon>Viridiplantae</taxon>
        <taxon>Streptophyta</taxon>
        <taxon>Embryophyta</taxon>
        <taxon>Tracheophyta</taxon>
        <taxon>Spermatophyta</taxon>
        <taxon>Magnoliopsida</taxon>
        <taxon>Liliopsida</taxon>
        <taxon>Zingiberales</taxon>
        <taxon>Musaceae</taxon>
        <taxon>Ensete</taxon>
    </lineage>
</organism>
<dbReference type="PANTHER" id="PTHR33077:SF140">
    <property type="entry name" value="PROTEIN TIFY 10B"/>
    <property type="match status" value="1"/>
</dbReference>
<feature type="region of interest" description="Disordered" evidence="3">
    <location>
        <begin position="279"/>
        <end position="299"/>
    </location>
</feature>
<protein>
    <recommendedName>
        <fullName evidence="2">Protein TIFY</fullName>
    </recommendedName>
    <alternativeName>
        <fullName evidence="2">Jasmonate ZIM domain-containing protein</fullName>
    </alternativeName>
</protein>
<accession>A0A426YSV8</accession>
<dbReference type="Pfam" id="PF06200">
    <property type="entry name" value="tify"/>
    <property type="match status" value="1"/>
</dbReference>
<dbReference type="InterPro" id="IPR040390">
    <property type="entry name" value="TIFY/JAZ"/>
</dbReference>
<dbReference type="GO" id="GO:0031347">
    <property type="term" value="P:regulation of defense response"/>
    <property type="evidence" value="ECO:0007669"/>
    <property type="project" value="UniProtKB-UniRule"/>
</dbReference>
<name>A0A426YSV8_ENSVE</name>
<comment type="caution">
    <text evidence="6">The sequence shown here is derived from an EMBL/GenBank/DDBJ whole genome shotgun (WGS) entry which is preliminary data.</text>
</comment>
<feature type="compositionally biased region" description="Polar residues" evidence="3">
    <location>
        <begin position="195"/>
        <end position="219"/>
    </location>
</feature>